<gene>
    <name evidence="1" type="ORF">Vadar_020119</name>
</gene>
<evidence type="ECO:0000313" key="1">
    <source>
        <dbReference type="EMBL" id="KAH7849594.1"/>
    </source>
</evidence>
<comment type="caution">
    <text evidence="1">The sequence shown here is derived from an EMBL/GenBank/DDBJ whole genome shotgun (WGS) entry which is preliminary data.</text>
</comment>
<accession>A0ACB7Y978</accession>
<dbReference type="EMBL" id="CM037157">
    <property type="protein sequence ID" value="KAH7849594.1"/>
    <property type="molecule type" value="Genomic_DNA"/>
</dbReference>
<sequence>MTTGKAGPALSPECCMCGDYGLSTELFNCKVCQFRSQHRYCSNQYPKAESYRVCNWCLIQTEKTQISPNNSSSSNKTPSSQDHDHVIKKKKKLINGSGSDNNLGGQRGQRGNLQTQVSIPIKKQLRSPEGISGSGGGGCPEKARQRWWCGGETYKDEVRGNIKWWDHHKTSV</sequence>
<name>A0ACB7Y978_9ERIC</name>
<proteinExistence type="predicted"/>
<protein>
    <submittedName>
        <fullName evidence="1">Uncharacterized protein</fullName>
    </submittedName>
</protein>
<evidence type="ECO:0000313" key="2">
    <source>
        <dbReference type="Proteomes" id="UP000828048"/>
    </source>
</evidence>
<dbReference type="Proteomes" id="UP000828048">
    <property type="component" value="Chromosome 7"/>
</dbReference>
<reference evidence="1 2" key="1">
    <citation type="journal article" date="2021" name="Hortic Res">
        <title>High-quality reference genome and annotation aids understanding of berry development for evergreen blueberry (Vaccinium darrowii).</title>
        <authorList>
            <person name="Yu J."/>
            <person name="Hulse-Kemp A.M."/>
            <person name="Babiker E."/>
            <person name="Staton M."/>
        </authorList>
    </citation>
    <scope>NUCLEOTIDE SEQUENCE [LARGE SCALE GENOMIC DNA]</scope>
    <source>
        <strain evidence="2">cv. NJ 8807/NJ 8810</strain>
        <tissue evidence="1">Young leaf</tissue>
    </source>
</reference>
<organism evidence="1 2">
    <name type="scientific">Vaccinium darrowii</name>
    <dbReference type="NCBI Taxonomy" id="229202"/>
    <lineage>
        <taxon>Eukaryota</taxon>
        <taxon>Viridiplantae</taxon>
        <taxon>Streptophyta</taxon>
        <taxon>Embryophyta</taxon>
        <taxon>Tracheophyta</taxon>
        <taxon>Spermatophyta</taxon>
        <taxon>Magnoliopsida</taxon>
        <taxon>eudicotyledons</taxon>
        <taxon>Gunneridae</taxon>
        <taxon>Pentapetalae</taxon>
        <taxon>asterids</taxon>
        <taxon>Ericales</taxon>
        <taxon>Ericaceae</taxon>
        <taxon>Vaccinioideae</taxon>
        <taxon>Vaccinieae</taxon>
        <taxon>Vaccinium</taxon>
    </lineage>
</organism>
<keyword evidence="2" id="KW-1185">Reference proteome</keyword>